<name>A0A0E9WIB7_ANGAN</name>
<sequence>MKLIASATSVQEKIDRGEINMMGYLFDVILQEVIIRILKRMRASAAIGQNLPWPADFTIKG</sequence>
<accession>A0A0E9WIB7</accession>
<dbReference type="EMBL" id="GBXM01018428">
    <property type="protein sequence ID" value="JAH90149.1"/>
    <property type="molecule type" value="Transcribed_RNA"/>
</dbReference>
<evidence type="ECO:0000313" key="1">
    <source>
        <dbReference type="EMBL" id="JAH90149.1"/>
    </source>
</evidence>
<organism evidence="1">
    <name type="scientific">Anguilla anguilla</name>
    <name type="common">European freshwater eel</name>
    <name type="synonym">Muraena anguilla</name>
    <dbReference type="NCBI Taxonomy" id="7936"/>
    <lineage>
        <taxon>Eukaryota</taxon>
        <taxon>Metazoa</taxon>
        <taxon>Chordata</taxon>
        <taxon>Craniata</taxon>
        <taxon>Vertebrata</taxon>
        <taxon>Euteleostomi</taxon>
        <taxon>Actinopterygii</taxon>
        <taxon>Neopterygii</taxon>
        <taxon>Teleostei</taxon>
        <taxon>Anguilliformes</taxon>
        <taxon>Anguillidae</taxon>
        <taxon>Anguilla</taxon>
    </lineage>
</organism>
<reference evidence="1" key="2">
    <citation type="journal article" date="2015" name="Fish Shellfish Immunol.">
        <title>Early steps in the European eel (Anguilla anguilla)-Vibrio vulnificus interaction in the gills: Role of the RtxA13 toxin.</title>
        <authorList>
            <person name="Callol A."/>
            <person name="Pajuelo D."/>
            <person name="Ebbesson L."/>
            <person name="Teles M."/>
            <person name="MacKenzie S."/>
            <person name="Amaro C."/>
        </authorList>
    </citation>
    <scope>NUCLEOTIDE SEQUENCE</scope>
</reference>
<protein>
    <submittedName>
        <fullName evidence="1">Uncharacterized protein</fullName>
    </submittedName>
</protein>
<reference evidence="1" key="1">
    <citation type="submission" date="2014-11" db="EMBL/GenBank/DDBJ databases">
        <authorList>
            <person name="Amaro Gonzalez C."/>
        </authorList>
    </citation>
    <scope>NUCLEOTIDE SEQUENCE</scope>
</reference>
<proteinExistence type="predicted"/>
<dbReference type="AlphaFoldDB" id="A0A0E9WIB7"/>